<proteinExistence type="predicted"/>
<comment type="caution">
    <text evidence="2">The sequence shown here is derived from an EMBL/GenBank/DDBJ whole genome shotgun (WGS) entry which is preliminary data.</text>
</comment>
<organism evidence="2 3">
    <name type="scientific">Anisodus acutangulus</name>
    <dbReference type="NCBI Taxonomy" id="402998"/>
    <lineage>
        <taxon>Eukaryota</taxon>
        <taxon>Viridiplantae</taxon>
        <taxon>Streptophyta</taxon>
        <taxon>Embryophyta</taxon>
        <taxon>Tracheophyta</taxon>
        <taxon>Spermatophyta</taxon>
        <taxon>Magnoliopsida</taxon>
        <taxon>eudicotyledons</taxon>
        <taxon>Gunneridae</taxon>
        <taxon>Pentapetalae</taxon>
        <taxon>asterids</taxon>
        <taxon>lamiids</taxon>
        <taxon>Solanales</taxon>
        <taxon>Solanaceae</taxon>
        <taxon>Solanoideae</taxon>
        <taxon>Hyoscyameae</taxon>
        <taxon>Anisodus</taxon>
    </lineage>
</organism>
<feature type="compositionally biased region" description="Basic and acidic residues" evidence="1">
    <location>
        <begin position="36"/>
        <end position="64"/>
    </location>
</feature>
<dbReference type="Proteomes" id="UP001152561">
    <property type="component" value="Unassembled WGS sequence"/>
</dbReference>
<name>A0A9Q1LCJ7_9SOLA</name>
<dbReference type="EMBL" id="JAJAGQ010000020">
    <property type="protein sequence ID" value="KAJ8533127.1"/>
    <property type="molecule type" value="Genomic_DNA"/>
</dbReference>
<protein>
    <submittedName>
        <fullName evidence="2">Uncharacterized protein</fullName>
    </submittedName>
</protein>
<gene>
    <name evidence="2" type="ORF">K7X08_016016</name>
</gene>
<evidence type="ECO:0000313" key="3">
    <source>
        <dbReference type="Proteomes" id="UP001152561"/>
    </source>
</evidence>
<accession>A0A9Q1LCJ7</accession>
<reference evidence="3" key="1">
    <citation type="journal article" date="2023" name="Proc. Natl. Acad. Sci. U.S.A.">
        <title>Genomic and structural basis for evolution of tropane alkaloid biosynthesis.</title>
        <authorList>
            <person name="Wanga Y.-J."/>
            <person name="Taina T."/>
            <person name="Yua J.-Y."/>
            <person name="Lia J."/>
            <person name="Xua B."/>
            <person name="Chenc J."/>
            <person name="D'Auriad J.C."/>
            <person name="Huanga J.-P."/>
            <person name="Huanga S.-X."/>
        </authorList>
    </citation>
    <scope>NUCLEOTIDE SEQUENCE [LARGE SCALE GENOMIC DNA]</scope>
    <source>
        <strain evidence="3">cv. KIB-2019</strain>
    </source>
</reference>
<feature type="region of interest" description="Disordered" evidence="1">
    <location>
        <begin position="125"/>
        <end position="149"/>
    </location>
</feature>
<sequence>MPKAVKSGDESSVNANEDASISQQQQKQQNKFKALTKVDEQDKLVEKQNDGITKDAGDSKREEVPDVQSSSDEKMMEESNTIIARGNNNEISGNKEIVTNQVEERDIIQVSNELSGDQVQHISELSKNFEDSTKTWVENSSNPSDSSCL</sequence>
<evidence type="ECO:0000313" key="2">
    <source>
        <dbReference type="EMBL" id="KAJ8533127.1"/>
    </source>
</evidence>
<evidence type="ECO:0000256" key="1">
    <source>
        <dbReference type="SAM" id="MobiDB-lite"/>
    </source>
</evidence>
<keyword evidence="3" id="KW-1185">Reference proteome</keyword>
<feature type="compositionally biased region" description="Polar residues" evidence="1">
    <location>
        <begin position="134"/>
        <end position="149"/>
    </location>
</feature>
<feature type="region of interest" description="Disordered" evidence="1">
    <location>
        <begin position="1"/>
        <end position="76"/>
    </location>
</feature>
<dbReference type="AlphaFoldDB" id="A0A9Q1LCJ7"/>
<feature type="compositionally biased region" description="Polar residues" evidence="1">
    <location>
        <begin position="10"/>
        <end position="22"/>
    </location>
</feature>